<dbReference type="EMBL" id="CP000860">
    <property type="protein sequence ID" value="ACA59607.1"/>
    <property type="molecule type" value="Genomic_DNA"/>
</dbReference>
<organism evidence="2 3">
    <name type="scientific">Desulforudis audaxviator (strain MP104C)</name>
    <dbReference type="NCBI Taxonomy" id="477974"/>
    <lineage>
        <taxon>Bacteria</taxon>
        <taxon>Bacillati</taxon>
        <taxon>Bacillota</taxon>
        <taxon>Clostridia</taxon>
        <taxon>Thermoanaerobacterales</taxon>
        <taxon>Candidatus Desulforudaceae</taxon>
        <taxon>Candidatus Desulforudis</taxon>
    </lineage>
</organism>
<dbReference type="STRING" id="477974.Daud_1095"/>
<proteinExistence type="predicted"/>
<dbReference type="Pfam" id="PF21758">
    <property type="entry name" value="PAC_bac"/>
    <property type="match status" value="1"/>
</dbReference>
<reference evidence="3" key="1">
    <citation type="submission" date="2007-10" db="EMBL/GenBank/DDBJ databases">
        <title>Complete sequence of chromosome of Desulforudis audaxviator MP104C.</title>
        <authorList>
            <person name="Copeland A."/>
            <person name="Lucas S."/>
            <person name="Lapidus A."/>
            <person name="Barry K."/>
            <person name="Glavina del Rio T."/>
            <person name="Dalin E."/>
            <person name="Tice H."/>
            <person name="Bruce D."/>
            <person name="Pitluck S."/>
            <person name="Lowry S.R."/>
            <person name="Larimer F."/>
            <person name="Land M.L."/>
            <person name="Hauser L."/>
            <person name="Kyrpides N."/>
            <person name="Ivanova N.N."/>
            <person name="Richardson P."/>
        </authorList>
    </citation>
    <scope>NUCLEOTIDE SEQUENCE [LARGE SCALE GENOMIC DNA]</scope>
    <source>
        <strain evidence="3">MP104C</strain>
    </source>
</reference>
<dbReference type="AlphaFoldDB" id="B1I3P8"/>
<evidence type="ECO:0000313" key="3">
    <source>
        <dbReference type="Proteomes" id="UP000008544"/>
    </source>
</evidence>
<dbReference type="OrthoDB" id="5878625at2"/>
<dbReference type="eggNOG" id="ENOG5032Z3Y">
    <property type="taxonomic scope" value="Bacteria"/>
</dbReference>
<protein>
    <recommendedName>
        <fullName evidence="1">Prenylated flavin chaperone LpdD-like domain-containing protein</fullName>
    </recommendedName>
</protein>
<evidence type="ECO:0000313" key="2">
    <source>
        <dbReference type="EMBL" id="ACA59607.1"/>
    </source>
</evidence>
<gene>
    <name evidence="2" type="ordered locus">Daud_1095</name>
</gene>
<reference evidence="2 3" key="2">
    <citation type="journal article" date="2008" name="Science">
        <title>Environmental genomics reveals a single-species ecosystem deep within Earth.</title>
        <authorList>
            <person name="Chivian D."/>
            <person name="Brodie E.L."/>
            <person name="Alm E.J."/>
            <person name="Culley D.E."/>
            <person name="Dehal P.S."/>
            <person name="Desantis T.Z."/>
            <person name="Gihring T.M."/>
            <person name="Lapidus A."/>
            <person name="Lin L.H."/>
            <person name="Lowry S.R."/>
            <person name="Moser D.P."/>
            <person name="Richardson P.M."/>
            <person name="Southam G."/>
            <person name="Wanger G."/>
            <person name="Pratt L.M."/>
            <person name="Andersen G.L."/>
            <person name="Hazen T.C."/>
            <person name="Brockman F.J."/>
            <person name="Arkin A.P."/>
            <person name="Onstott T.C."/>
        </authorList>
    </citation>
    <scope>NUCLEOTIDE SEQUENCE [LARGE SCALE GENOMIC DNA]</scope>
    <source>
        <strain evidence="2 3">MP104C</strain>
    </source>
</reference>
<dbReference type="KEGG" id="dau:Daud_1095"/>
<feature type="domain" description="Prenylated flavin chaperone LpdD-like" evidence="1">
    <location>
        <begin position="34"/>
        <end position="146"/>
    </location>
</feature>
<dbReference type="InterPro" id="IPR048844">
    <property type="entry name" value="LpdD_chaperone-like"/>
</dbReference>
<dbReference type="HOGENOM" id="CLU_139132_0_0_9"/>
<sequence>MFRIGFVDTLPGKEPIYLTMNAESIRRVEACAGTGRHVVRAAATVTPDGVIVELLGGERPHVGAVALGMPRPSLEDPSRVSSNVAVVPVLGHKDDEVARPAAARAAQELNRIVVVVAGLHVDRAGPDDIKLLVKNAGTALDRLIELVRQASGGSAC</sequence>
<evidence type="ECO:0000259" key="1">
    <source>
        <dbReference type="Pfam" id="PF21758"/>
    </source>
</evidence>
<accession>B1I3P8</accession>
<keyword evidence="3" id="KW-1185">Reference proteome</keyword>
<dbReference type="Proteomes" id="UP000008544">
    <property type="component" value="Chromosome"/>
</dbReference>
<name>B1I3P8_DESAP</name>